<dbReference type="FunFam" id="3.40.640.10:FF:000006">
    <property type="entry name" value="5-aminolevulinate synthase, mitochondrial"/>
    <property type="match status" value="1"/>
</dbReference>
<evidence type="ECO:0000256" key="4">
    <source>
        <dbReference type="ARBA" id="ARBA00022898"/>
    </source>
</evidence>
<accession>A0A7R9KNG1</accession>
<dbReference type="Gene3D" id="3.40.640.10">
    <property type="entry name" value="Type I PLP-dependent aspartate aminotransferase-like (Major domain)"/>
    <property type="match status" value="1"/>
</dbReference>
<reference evidence="9" key="1">
    <citation type="submission" date="2020-11" db="EMBL/GenBank/DDBJ databases">
        <authorList>
            <person name="Tran Van P."/>
        </authorList>
    </citation>
    <scope>NUCLEOTIDE SEQUENCE</scope>
</reference>
<dbReference type="PANTHER" id="PTHR13693">
    <property type="entry name" value="CLASS II AMINOTRANSFERASE/8-AMINO-7-OXONONANOATE SYNTHASE"/>
    <property type="match status" value="1"/>
</dbReference>
<dbReference type="Gene3D" id="3.90.1150.10">
    <property type="entry name" value="Aspartate Aminotransferase, domain 1"/>
    <property type="match status" value="1"/>
</dbReference>
<dbReference type="SUPFAM" id="SSF53383">
    <property type="entry name" value="PLP-dependent transferases"/>
    <property type="match status" value="1"/>
</dbReference>
<dbReference type="GO" id="GO:0005759">
    <property type="term" value="C:mitochondrial matrix"/>
    <property type="evidence" value="ECO:0007669"/>
    <property type="project" value="InterPro"/>
</dbReference>
<dbReference type="EMBL" id="CAJPIZ010003011">
    <property type="protein sequence ID" value="CAG2105798.1"/>
    <property type="molecule type" value="Genomic_DNA"/>
</dbReference>
<dbReference type="GO" id="GO:0006782">
    <property type="term" value="P:protoporphyrinogen IX biosynthetic process"/>
    <property type="evidence" value="ECO:0007669"/>
    <property type="project" value="UniProtKB-UniRule"/>
</dbReference>
<comment type="similarity">
    <text evidence="2 6">Belongs to the class-II pyridoxal-phosphate-dependent aminotransferase family.</text>
</comment>
<dbReference type="GO" id="GO:0030170">
    <property type="term" value="F:pyridoxal phosphate binding"/>
    <property type="evidence" value="ECO:0007669"/>
    <property type="project" value="UniProtKB-UniRule"/>
</dbReference>
<keyword evidence="5 6" id="KW-0012">Acyltransferase</keyword>
<dbReference type="Pfam" id="PF00155">
    <property type="entry name" value="Aminotran_1_2"/>
    <property type="match status" value="1"/>
</dbReference>
<name>A0A7R9KNG1_9ACAR</name>
<feature type="domain" description="Aminotransferase class I/classII large" evidence="7">
    <location>
        <begin position="153"/>
        <end position="496"/>
    </location>
</feature>
<dbReference type="InterPro" id="IPR015422">
    <property type="entry name" value="PyrdxlP-dep_Trfase_small"/>
</dbReference>
<comment type="cofactor">
    <cofactor evidence="1 6">
        <name>pyridoxal 5'-phosphate</name>
        <dbReference type="ChEBI" id="CHEBI:597326"/>
    </cofactor>
</comment>
<evidence type="ECO:0000259" key="7">
    <source>
        <dbReference type="Pfam" id="PF00155"/>
    </source>
</evidence>
<gene>
    <name evidence="9" type="ORF">OSB1V03_LOCUS5803</name>
</gene>
<dbReference type="PANTHER" id="PTHR13693:SF102">
    <property type="entry name" value="2-AMINO-3-KETOBUTYRATE COENZYME A LIGASE, MITOCHONDRIAL"/>
    <property type="match status" value="1"/>
</dbReference>
<protein>
    <recommendedName>
        <fullName evidence="6">5-aminolevulinate synthase</fullName>
        <ecNumber evidence="6">2.3.1.37</ecNumber>
    </recommendedName>
    <alternativeName>
        <fullName evidence="6">5-aminolevulinic acid synthase</fullName>
    </alternativeName>
    <alternativeName>
        <fullName evidence="6">Delta-ALA synthase</fullName>
    </alternativeName>
    <alternativeName>
        <fullName evidence="6">Delta-aminolevulinate synthase</fullName>
    </alternativeName>
</protein>
<proteinExistence type="inferred from homology"/>
<dbReference type="InterPro" id="IPR004839">
    <property type="entry name" value="Aminotransferase_I/II_large"/>
</dbReference>
<sequence length="548" mass="61287">MPCPFVSQLSTQFLARNYSTLVRNYLPVCPVMSRISTNFARKYSDFTETSTETRENEFHKTDAIIDNNSETVGEMSECPFLQTVKPTLKAADPEMVQDIKADTQRKPFQYNEFFQHQIQKKKADHSYRIFRKVSRFAEKVPFANEMTNGCKPITVWCSNDYLGMTAHPKVKQSIISAVEKFGSGSGGTRNISGNTPLHEELENELADLHRKESALLFTSCFVANDSTLFTLAKALPNCHIFSDAGNHASMIMGIRNSQVPKHVFRTCDAQHLRQMLQSVDYSVPKIVAFETVHSMTGAISPIEELCDIAHEYNAITFVDEVHAVGLYGKNGAGVGQRDGVMDKIDIVSGTLGKAFGNVGGYIASSSTLIDMIRSYAAGFIFTTSLPPIVLSGALESVRILKGSEGEKLRNRHQENVKYMKSALREAGLPQMNSASHIIPILVGNPWMCTWISNEMLSRYGHYVQAINYPTVAKGQERLRIAPTPFHEKHMIDTFVDDMLKVWKDTGLPLHQDFYDAKSCHFCNKRLDVSDNGLPCGSRQDCPQRAIQI</sequence>
<evidence type="ECO:0000256" key="1">
    <source>
        <dbReference type="ARBA" id="ARBA00001933"/>
    </source>
</evidence>
<comment type="pathway">
    <text evidence="6">Porphyrin-containing compound metabolism; protoporphyrin-IX biosynthesis; 5-aminolevulinate from glycine: step 1/1.</text>
</comment>
<evidence type="ECO:0000259" key="8">
    <source>
        <dbReference type="Pfam" id="PF09029"/>
    </source>
</evidence>
<dbReference type="UniPathway" id="UPA00251">
    <property type="reaction ID" value="UER00375"/>
</dbReference>
<keyword evidence="4 6" id="KW-0663">Pyridoxal phosphate</keyword>
<dbReference type="InterPro" id="IPR015424">
    <property type="entry name" value="PyrdxlP-dep_Trfase"/>
</dbReference>
<dbReference type="InterPro" id="IPR050087">
    <property type="entry name" value="AON_synthase_class-II"/>
</dbReference>
<dbReference type="GO" id="GO:0003870">
    <property type="term" value="F:5-aminolevulinate synthase activity"/>
    <property type="evidence" value="ECO:0007669"/>
    <property type="project" value="UniProtKB-EC"/>
</dbReference>
<dbReference type="NCBIfam" id="TIGR01821">
    <property type="entry name" value="5aminolev_synth"/>
    <property type="match status" value="1"/>
</dbReference>
<keyword evidence="10" id="KW-1185">Reference proteome</keyword>
<evidence type="ECO:0000256" key="3">
    <source>
        <dbReference type="ARBA" id="ARBA00022679"/>
    </source>
</evidence>
<dbReference type="InterPro" id="IPR015421">
    <property type="entry name" value="PyrdxlP-dep_Trfase_major"/>
</dbReference>
<dbReference type="Pfam" id="PF09029">
    <property type="entry name" value="Preseq_ALAS"/>
    <property type="match status" value="1"/>
</dbReference>
<dbReference type="GO" id="GO:0042541">
    <property type="term" value="P:hemoglobin biosynthetic process"/>
    <property type="evidence" value="ECO:0007669"/>
    <property type="project" value="TreeGrafter"/>
</dbReference>
<dbReference type="OrthoDB" id="10263824at2759"/>
<keyword evidence="6" id="KW-0350">Heme biosynthesis</keyword>
<evidence type="ECO:0000313" key="9">
    <source>
        <dbReference type="EMBL" id="CAD7625368.1"/>
    </source>
</evidence>
<dbReference type="EC" id="2.3.1.37" evidence="6"/>
<evidence type="ECO:0000313" key="10">
    <source>
        <dbReference type="Proteomes" id="UP000759131"/>
    </source>
</evidence>
<feature type="domain" description="5-aminolevulinate synthase presequence" evidence="8">
    <location>
        <begin position="3"/>
        <end position="100"/>
    </location>
</feature>
<dbReference type="EMBL" id="OC857586">
    <property type="protein sequence ID" value="CAD7625368.1"/>
    <property type="molecule type" value="Genomic_DNA"/>
</dbReference>
<dbReference type="GO" id="GO:0048821">
    <property type="term" value="P:erythrocyte development"/>
    <property type="evidence" value="ECO:0007669"/>
    <property type="project" value="TreeGrafter"/>
</dbReference>
<organism evidence="9">
    <name type="scientific">Medioppia subpectinata</name>
    <dbReference type="NCBI Taxonomy" id="1979941"/>
    <lineage>
        <taxon>Eukaryota</taxon>
        <taxon>Metazoa</taxon>
        <taxon>Ecdysozoa</taxon>
        <taxon>Arthropoda</taxon>
        <taxon>Chelicerata</taxon>
        <taxon>Arachnida</taxon>
        <taxon>Acari</taxon>
        <taxon>Acariformes</taxon>
        <taxon>Sarcoptiformes</taxon>
        <taxon>Oribatida</taxon>
        <taxon>Brachypylina</taxon>
        <taxon>Oppioidea</taxon>
        <taxon>Oppiidae</taxon>
        <taxon>Medioppia</taxon>
    </lineage>
</organism>
<evidence type="ECO:0000256" key="6">
    <source>
        <dbReference type="RuleBase" id="RU910713"/>
    </source>
</evidence>
<dbReference type="AlphaFoldDB" id="A0A7R9KNG1"/>
<dbReference type="InterPro" id="IPR015118">
    <property type="entry name" value="5aminolev_synth_preseq"/>
</dbReference>
<comment type="catalytic activity">
    <reaction evidence="6">
        <text>succinyl-CoA + glycine + H(+) = 5-aminolevulinate + CO2 + CoA</text>
        <dbReference type="Rhea" id="RHEA:12921"/>
        <dbReference type="ChEBI" id="CHEBI:15378"/>
        <dbReference type="ChEBI" id="CHEBI:16526"/>
        <dbReference type="ChEBI" id="CHEBI:57287"/>
        <dbReference type="ChEBI" id="CHEBI:57292"/>
        <dbReference type="ChEBI" id="CHEBI:57305"/>
        <dbReference type="ChEBI" id="CHEBI:356416"/>
        <dbReference type="EC" id="2.3.1.37"/>
    </reaction>
</comment>
<keyword evidence="3 6" id="KW-0808">Transferase</keyword>
<evidence type="ECO:0000256" key="2">
    <source>
        <dbReference type="ARBA" id="ARBA00008392"/>
    </source>
</evidence>
<dbReference type="Proteomes" id="UP000759131">
    <property type="component" value="Unassembled WGS sequence"/>
</dbReference>
<evidence type="ECO:0000256" key="5">
    <source>
        <dbReference type="ARBA" id="ARBA00023315"/>
    </source>
</evidence>
<dbReference type="CDD" id="cd06454">
    <property type="entry name" value="KBL_like"/>
    <property type="match status" value="1"/>
</dbReference>
<dbReference type="InterPro" id="IPR010961">
    <property type="entry name" value="4pyrrol_synth_NH2levulA_synth"/>
</dbReference>